<dbReference type="InterPro" id="IPR042099">
    <property type="entry name" value="ANL_N_sf"/>
</dbReference>
<evidence type="ECO:0000313" key="5">
    <source>
        <dbReference type="Proteomes" id="UP001205311"/>
    </source>
</evidence>
<dbReference type="PROSITE" id="PS00455">
    <property type="entry name" value="AMP_BINDING"/>
    <property type="match status" value="1"/>
</dbReference>
<dbReference type="InterPro" id="IPR000873">
    <property type="entry name" value="AMP-dep_synth/lig_dom"/>
</dbReference>
<dbReference type="InterPro" id="IPR025110">
    <property type="entry name" value="AMP-bd_C"/>
</dbReference>
<dbReference type="Proteomes" id="UP001205311">
    <property type="component" value="Unassembled WGS sequence"/>
</dbReference>
<dbReference type="Gene3D" id="3.30.300.30">
    <property type="match status" value="1"/>
</dbReference>
<dbReference type="Pfam" id="PF00501">
    <property type="entry name" value="AMP-binding"/>
    <property type="match status" value="1"/>
</dbReference>
<keyword evidence="5" id="KW-1185">Reference proteome</keyword>
<feature type="region of interest" description="Disordered" evidence="1">
    <location>
        <begin position="1"/>
        <end position="20"/>
    </location>
</feature>
<organism evidence="4 5">
    <name type="scientific">Streptoalloteichus tenebrarius (strain ATCC 17920 / DSM 40477 / JCM 4838 / CBS 697.72 / NBRC 16177 / NCIMB 11028 / NRRL B-12390 / A12253. 1 / ISP 5477)</name>
    <name type="common">Streptomyces tenebrarius</name>
    <dbReference type="NCBI Taxonomy" id="1933"/>
    <lineage>
        <taxon>Bacteria</taxon>
        <taxon>Bacillati</taxon>
        <taxon>Actinomycetota</taxon>
        <taxon>Actinomycetes</taxon>
        <taxon>Pseudonocardiales</taxon>
        <taxon>Pseudonocardiaceae</taxon>
        <taxon>Streptoalloteichus</taxon>
    </lineage>
</organism>
<dbReference type="InterPro" id="IPR045851">
    <property type="entry name" value="AMP-bd_C_sf"/>
</dbReference>
<feature type="domain" description="AMP-dependent synthetase/ligase" evidence="2">
    <location>
        <begin position="39"/>
        <end position="369"/>
    </location>
</feature>
<dbReference type="SUPFAM" id="SSF56801">
    <property type="entry name" value="Acetyl-CoA synthetase-like"/>
    <property type="match status" value="1"/>
</dbReference>
<comment type="caution">
    <text evidence="4">The sequence shown here is derived from an EMBL/GenBank/DDBJ whole genome shotgun (WGS) entry which is preliminary data.</text>
</comment>
<dbReference type="PANTHER" id="PTHR45527">
    <property type="entry name" value="NONRIBOSOMAL PEPTIDE SYNTHETASE"/>
    <property type="match status" value="1"/>
</dbReference>
<dbReference type="PANTHER" id="PTHR45527:SF1">
    <property type="entry name" value="FATTY ACID SYNTHASE"/>
    <property type="match status" value="1"/>
</dbReference>
<evidence type="ECO:0000313" key="4">
    <source>
        <dbReference type="EMBL" id="MCP2258145.1"/>
    </source>
</evidence>
<accession>A0ABT1HRJ7</accession>
<evidence type="ECO:0000259" key="2">
    <source>
        <dbReference type="Pfam" id="PF00501"/>
    </source>
</evidence>
<evidence type="ECO:0000259" key="3">
    <source>
        <dbReference type="Pfam" id="PF13193"/>
    </source>
</evidence>
<feature type="domain" description="AMP-binding enzyme C-terminal" evidence="3">
    <location>
        <begin position="425"/>
        <end position="493"/>
    </location>
</feature>
<dbReference type="RefSeq" id="WP_253669091.1">
    <property type="nucleotide sequence ID" value="NZ_JAMTCP010000007.1"/>
</dbReference>
<protein>
    <submittedName>
        <fullName evidence="4">Acyl-CoA synthetase (AMP-forming)/AMP-acid ligase II</fullName>
    </submittedName>
</protein>
<dbReference type="Gene3D" id="3.40.50.12780">
    <property type="entry name" value="N-terminal domain of ligase-like"/>
    <property type="match status" value="1"/>
</dbReference>
<keyword evidence="4" id="KW-0436">Ligase</keyword>
<name>A0ABT1HRJ7_STRSD</name>
<dbReference type="InterPro" id="IPR020845">
    <property type="entry name" value="AMP-binding_CS"/>
</dbReference>
<dbReference type="Pfam" id="PF13193">
    <property type="entry name" value="AMP-binding_C"/>
    <property type="match status" value="1"/>
</dbReference>
<evidence type="ECO:0000256" key="1">
    <source>
        <dbReference type="SAM" id="MobiDB-lite"/>
    </source>
</evidence>
<gene>
    <name evidence="4" type="ORF">LX15_001839</name>
</gene>
<dbReference type="GO" id="GO:0016874">
    <property type="term" value="F:ligase activity"/>
    <property type="evidence" value="ECO:0007669"/>
    <property type="project" value="UniProtKB-KW"/>
</dbReference>
<sequence length="507" mass="52974">MTDPDMTHTAPRTVDTSGWAGADTLGVVHPEPMHAVLLAAADRTPHAPAVSDRMSTVDYQGLCDAALRAATVLRSRGVRRGDRVLVEADPRWEFVALLYAASMVGAVTVPLGTGTKAFHARHIRADVDPALVVGSGGLTWDELVAATETSAPATADTPGPGDPALIFYTSGSSGMPKGVVCPHGQVGFTARAIADRVPYHADDVVLLRLPLSFDYGCYQIPLCALAGAHLVLADPRDNAGFLRALRAAGTTVLPVVPSLARLLLTLAGRDSAPTRLRLLTNTGERLDETTQRALRDRFPGLTMALMYGLTECKRVSVGLVGPDAAPTDSVGRPLPGTSVAVLGPDGTPLPPGEVGEIAVTGPNLTDGYWRAPELTARRFGQCRTTGRRVLFTGDLGSLDADGELRVHGREDDIFKNAGVRVSATEIEAAALDVPGVTAAGVALPVGPEGAVLWAVGSATPAEILAGLRERLEPARVPAACRVVAALPQTANGKIDRRALARWRTGSS</sequence>
<reference evidence="4 5" key="1">
    <citation type="submission" date="2022-06" db="EMBL/GenBank/DDBJ databases">
        <title>Genomic Encyclopedia of Archaeal and Bacterial Type Strains, Phase II (KMG-II): from individual species to whole genera.</title>
        <authorList>
            <person name="Goeker M."/>
        </authorList>
    </citation>
    <scope>NUCLEOTIDE SEQUENCE [LARGE SCALE GENOMIC DNA]</scope>
    <source>
        <strain evidence="4 5">DSM 40477</strain>
    </source>
</reference>
<dbReference type="EMBL" id="JAMTCP010000007">
    <property type="protein sequence ID" value="MCP2258145.1"/>
    <property type="molecule type" value="Genomic_DNA"/>
</dbReference>
<proteinExistence type="predicted"/>